<dbReference type="InterPro" id="IPR036188">
    <property type="entry name" value="FAD/NAD-bd_sf"/>
</dbReference>
<dbReference type="Pfam" id="PF13450">
    <property type="entry name" value="NAD_binding_8"/>
    <property type="match status" value="1"/>
</dbReference>
<dbReference type="PANTHER" id="PTHR43734">
    <property type="entry name" value="PHYTOENE DESATURASE"/>
    <property type="match status" value="1"/>
</dbReference>
<comment type="similarity">
    <text evidence="1">Belongs to the carotenoid/retinoid oxidoreductase family.</text>
</comment>
<dbReference type="EMBL" id="PNCM01000009">
    <property type="protein sequence ID" value="TMP82956.1"/>
    <property type="molecule type" value="Genomic_DNA"/>
</dbReference>
<dbReference type="Gene3D" id="3.50.50.60">
    <property type="entry name" value="FAD/NAD(P)-binding domain"/>
    <property type="match status" value="1"/>
</dbReference>
<evidence type="ECO:0000313" key="3">
    <source>
        <dbReference type="EMBL" id="TMP82956.1"/>
    </source>
</evidence>
<protein>
    <recommendedName>
        <fullName evidence="6">Amine oxidase domain-containing protein</fullName>
    </recommendedName>
</protein>
<reference evidence="2 4" key="2">
    <citation type="submission" date="2018-01" db="EMBL/GenBank/DDBJ databases">
        <title>Co-occurrence of chitin degradation, pigmentation and bioactivity in marine Pseudoalteromonas.</title>
        <authorList>
            <person name="Paulsen S."/>
            <person name="Gram L."/>
            <person name="Machado H."/>
        </authorList>
    </citation>
    <scope>NUCLEOTIDE SEQUENCE [LARGE SCALE GENOMIC DNA]</scope>
    <source>
        <strain evidence="2 4">S3898</strain>
    </source>
</reference>
<evidence type="ECO:0000256" key="1">
    <source>
        <dbReference type="ARBA" id="ARBA00006046"/>
    </source>
</evidence>
<reference evidence="3 5" key="1">
    <citation type="submission" date="2017-12" db="EMBL/GenBank/DDBJ databases">
        <authorList>
            <person name="Paulsen S."/>
            <person name="Gram L.K."/>
        </authorList>
    </citation>
    <scope>NUCLEOTIDE SEQUENCE [LARGE SCALE GENOMIC DNA]</scope>
    <source>
        <strain evidence="3 5">S1189</strain>
    </source>
</reference>
<sequence>MENSCSEITHYDALVVGGGFKGMMAAYGLRKQGKSVLIAEAAKTLGGFMTPLSWKGVELDKGPQYLDGVTRAQKNILDDIMAEFEPLNALDFSYASYWNNQLTADFAIPDYRTLPVEQRALLLYESLHQTAQEDTIHGSIADEFNENCPVSTHYIKNWCRKFLGVEADELSPINKSFVTFFGRKLLLENDLSLELKTLPLLDDVLAAEKKTVNHQTYNLYPMGRNLGYFRTAFEYKLQGLGVDSLLESQLVELQKSQQGLVATIETQQSTRHVTADNVYFSGTVESTEALLLGTQELAGYIKPVSQVFYYAELEQHQNLPFYTMNYSNDSISRVTYFSDYGADSENGKPVICIEVPAEMGSSIWQDPDAHFPVVSKELSAMGIVSVADFKAFKVPSTYRLILKGYEDKLSSMYDLVLQRYGNGVTILTPHLLTRASIMTDLTNVGVLNLD</sequence>
<dbReference type="Proteomes" id="UP000291338">
    <property type="component" value="Unassembled WGS sequence"/>
</dbReference>
<dbReference type="EMBL" id="PPSX01000050">
    <property type="protein sequence ID" value="RZQ52542.1"/>
    <property type="molecule type" value="Genomic_DNA"/>
</dbReference>
<dbReference type="PANTHER" id="PTHR43734:SF1">
    <property type="entry name" value="PHYTOENE DESATURASE"/>
    <property type="match status" value="1"/>
</dbReference>
<dbReference type="Proteomes" id="UP000307362">
    <property type="component" value="Unassembled WGS sequence"/>
</dbReference>
<gene>
    <name evidence="2" type="ORF">C1E23_13570</name>
    <name evidence="3" type="ORF">CWB73_03770</name>
</gene>
<evidence type="ECO:0000313" key="4">
    <source>
        <dbReference type="Proteomes" id="UP000291338"/>
    </source>
</evidence>
<dbReference type="SUPFAM" id="SSF51905">
    <property type="entry name" value="FAD/NAD(P)-binding domain"/>
    <property type="match status" value="1"/>
</dbReference>
<evidence type="ECO:0008006" key="6">
    <source>
        <dbReference type="Google" id="ProtNLM"/>
    </source>
</evidence>
<proteinExistence type="inferred from homology"/>
<reference evidence="5" key="3">
    <citation type="submission" date="2019-06" db="EMBL/GenBank/DDBJ databases">
        <title>Co-occurence of chitin degradation, pigmentation and bioactivity in marine Pseudoalteromonas.</title>
        <authorList>
            <person name="Sonnenschein E.C."/>
            <person name="Bech P.K."/>
        </authorList>
    </citation>
    <scope>NUCLEOTIDE SEQUENCE [LARGE SCALE GENOMIC DNA]</scope>
    <source>
        <strain evidence="5">S1189</strain>
    </source>
</reference>
<comment type="caution">
    <text evidence="2">The sequence shown here is derived from an EMBL/GenBank/DDBJ whole genome shotgun (WGS) entry which is preliminary data.</text>
</comment>
<evidence type="ECO:0000313" key="5">
    <source>
        <dbReference type="Proteomes" id="UP000307362"/>
    </source>
</evidence>
<dbReference type="RefSeq" id="WP_130256094.1">
    <property type="nucleotide sequence ID" value="NZ_PNCM01000009.1"/>
</dbReference>
<reference evidence="3" key="4">
    <citation type="submission" date="2019-09" db="EMBL/GenBank/DDBJ databases">
        <title>Co-occurence of chitin degradation, pigmentation and bioactivity in marine Pseudoalteromonas.</title>
        <authorList>
            <person name="Sonnenschein E.C."/>
            <person name="Bech P.K."/>
        </authorList>
    </citation>
    <scope>NUCLEOTIDE SEQUENCE</scope>
    <source>
        <strain evidence="3">S1189</strain>
    </source>
</reference>
<dbReference type="OrthoDB" id="6314973at2"/>
<organism evidence="2 4">
    <name type="scientific">Pseudoalteromonas phenolica</name>
    <dbReference type="NCBI Taxonomy" id="161398"/>
    <lineage>
        <taxon>Bacteria</taxon>
        <taxon>Pseudomonadati</taxon>
        <taxon>Pseudomonadota</taxon>
        <taxon>Gammaproteobacteria</taxon>
        <taxon>Alteromonadales</taxon>
        <taxon>Pseudoalteromonadaceae</taxon>
        <taxon>Pseudoalteromonas</taxon>
    </lineage>
</organism>
<evidence type="ECO:0000313" key="2">
    <source>
        <dbReference type="EMBL" id="RZQ52542.1"/>
    </source>
</evidence>
<dbReference type="AlphaFoldDB" id="A0A4Q7ILJ5"/>
<name>A0A4Q7ILJ5_9GAMM</name>
<accession>A0A4Q7ILJ5</accession>